<dbReference type="InterPro" id="IPR006369">
    <property type="entry name" value="Protohaem_IX_farnesylTrfase"/>
</dbReference>
<dbReference type="GO" id="GO:0048034">
    <property type="term" value="P:heme O biosynthetic process"/>
    <property type="evidence" value="ECO:0007669"/>
    <property type="project" value="UniProtKB-UniRule"/>
</dbReference>
<evidence type="ECO:0000313" key="13">
    <source>
        <dbReference type="Proteomes" id="UP000007485"/>
    </source>
</evidence>
<dbReference type="GO" id="GO:0005886">
    <property type="term" value="C:plasma membrane"/>
    <property type="evidence" value="ECO:0007669"/>
    <property type="project" value="UniProtKB-SubCell"/>
</dbReference>
<evidence type="ECO:0000256" key="4">
    <source>
        <dbReference type="ARBA" id="ARBA00010223"/>
    </source>
</evidence>
<dbReference type="GO" id="GO:0008495">
    <property type="term" value="F:protoheme IX farnesyltransferase activity"/>
    <property type="evidence" value="ECO:0007669"/>
    <property type="project" value="UniProtKB-UniRule"/>
</dbReference>
<comment type="catalytic activity">
    <reaction evidence="10 11">
        <text>heme b + (2E,6E)-farnesyl diphosphate + H2O = Fe(II)-heme o + diphosphate</text>
        <dbReference type="Rhea" id="RHEA:28070"/>
        <dbReference type="ChEBI" id="CHEBI:15377"/>
        <dbReference type="ChEBI" id="CHEBI:33019"/>
        <dbReference type="ChEBI" id="CHEBI:60344"/>
        <dbReference type="ChEBI" id="CHEBI:60530"/>
        <dbReference type="ChEBI" id="CHEBI:175763"/>
        <dbReference type="EC" id="2.5.1.141"/>
    </reaction>
</comment>
<dbReference type="PANTHER" id="PTHR43448">
    <property type="entry name" value="PROTOHEME IX FARNESYLTRANSFERASE, MITOCHONDRIAL"/>
    <property type="match status" value="1"/>
</dbReference>
<dbReference type="InterPro" id="IPR000537">
    <property type="entry name" value="UbiA_prenyltransferase"/>
</dbReference>
<dbReference type="InterPro" id="IPR030470">
    <property type="entry name" value="UbiA_prenylTrfase_CS"/>
</dbReference>
<feature type="transmembrane region" description="Helical" evidence="11">
    <location>
        <begin position="81"/>
        <end position="105"/>
    </location>
</feature>
<dbReference type="STRING" id="985053.VMUT_1791"/>
<dbReference type="EMBL" id="CP002529">
    <property type="protein sequence ID" value="ADY01992.1"/>
    <property type="molecule type" value="Genomic_DNA"/>
</dbReference>
<dbReference type="CDD" id="cd13957">
    <property type="entry name" value="PT_UbiA_Cox10"/>
    <property type="match status" value="1"/>
</dbReference>
<feature type="transmembrane region" description="Helical" evidence="11">
    <location>
        <begin position="14"/>
        <end position="31"/>
    </location>
</feature>
<comment type="subcellular location">
    <subcellularLocation>
        <location evidence="2 11">Cell membrane</location>
        <topology evidence="2 11">Multi-pass membrane protein</topology>
    </subcellularLocation>
</comment>
<evidence type="ECO:0000256" key="7">
    <source>
        <dbReference type="ARBA" id="ARBA00022989"/>
    </source>
</evidence>
<dbReference type="UniPathway" id="UPA00834">
    <property type="reaction ID" value="UER00712"/>
</dbReference>
<dbReference type="PANTHER" id="PTHR43448:SF2">
    <property type="entry name" value="PROTOHEME IX FARNESYLTRANSFERASE, MITOCHONDRIAL"/>
    <property type="match status" value="1"/>
</dbReference>
<dbReference type="AlphaFoldDB" id="F0QV90"/>
<reference evidence="12 13" key="1">
    <citation type="journal article" date="2011" name="J. Bacteriol.">
        <title>Complete genome sequence of 'Vulcanisaeta moutnovskia' strain 768-28, a novel member of the hyperthermophilic crenarchaeal genus vulcanisaeta.</title>
        <authorList>
            <person name="Gumerov V.M."/>
            <person name="Mardanov A.V."/>
            <person name="Beletsky A.V."/>
            <person name="Prokofeva M.I."/>
            <person name="Bonch-Osmolovskaya E.A."/>
            <person name="Ravin N.V."/>
            <person name="Skryabin K.G."/>
        </authorList>
    </citation>
    <scope>NUCLEOTIDE SEQUENCE [LARGE SCALE GENOMIC DNA]</scope>
    <source>
        <strain evidence="12 13">768-28</strain>
    </source>
</reference>
<keyword evidence="11" id="KW-1003">Cell membrane</keyword>
<organism evidence="12 13">
    <name type="scientific">Vulcanisaeta moutnovskia (strain 768-28)</name>
    <dbReference type="NCBI Taxonomy" id="985053"/>
    <lineage>
        <taxon>Archaea</taxon>
        <taxon>Thermoproteota</taxon>
        <taxon>Thermoprotei</taxon>
        <taxon>Thermoproteales</taxon>
        <taxon>Thermoproteaceae</taxon>
        <taxon>Vulcanisaeta</taxon>
    </lineage>
</organism>
<keyword evidence="8 11" id="KW-0350">Heme biosynthesis</keyword>
<comment type="similarity">
    <text evidence="11">Belongs to the UbiA prenyltransferase family. Protoheme IX farnesyltransferase subfamily.</text>
</comment>
<dbReference type="Gene3D" id="1.10.357.140">
    <property type="entry name" value="UbiA prenyltransferase"/>
    <property type="match status" value="1"/>
</dbReference>
<keyword evidence="6 11" id="KW-0812">Transmembrane</keyword>
<accession>F0QV90</accession>
<keyword evidence="9 11" id="KW-0472">Membrane</keyword>
<feature type="transmembrane region" description="Helical" evidence="11">
    <location>
        <begin position="230"/>
        <end position="248"/>
    </location>
</feature>
<protein>
    <recommendedName>
        <fullName evidence="11">Protoheme IX farnesyltransferase</fullName>
        <ecNumber evidence="11">2.5.1.141</ecNumber>
    </recommendedName>
    <alternativeName>
        <fullName evidence="11">Heme B farnesyltransferase</fullName>
    </alternativeName>
    <alternativeName>
        <fullName evidence="11">Heme O synthase</fullName>
    </alternativeName>
</protein>
<evidence type="ECO:0000256" key="11">
    <source>
        <dbReference type="HAMAP-Rule" id="MF_00154"/>
    </source>
</evidence>
<comment type="pathway">
    <text evidence="3 11">Porphyrin-containing compound metabolism; heme O biosynthesis; heme O from protoheme: step 1/1.</text>
</comment>
<dbReference type="KEGG" id="vmo:VMUT_1791"/>
<keyword evidence="7 11" id="KW-1133">Transmembrane helix</keyword>
<feature type="transmembrane region" description="Helical" evidence="11">
    <location>
        <begin position="135"/>
        <end position="154"/>
    </location>
</feature>
<feature type="transmembrane region" description="Helical" evidence="11">
    <location>
        <begin position="111"/>
        <end position="128"/>
    </location>
</feature>
<gene>
    <name evidence="11" type="primary">ctaB</name>
    <name evidence="12" type="ordered locus">VMUT_1791</name>
</gene>
<dbReference type="Proteomes" id="UP000007485">
    <property type="component" value="Chromosome"/>
</dbReference>
<evidence type="ECO:0000256" key="3">
    <source>
        <dbReference type="ARBA" id="ARBA00004919"/>
    </source>
</evidence>
<feature type="transmembrane region" description="Helical" evidence="11">
    <location>
        <begin position="160"/>
        <end position="183"/>
    </location>
</feature>
<comment type="miscellaneous">
    <text evidence="11">Carbon 2 of the heme B porphyrin ring is defined according to the Fischer nomenclature.</text>
</comment>
<dbReference type="EC" id="2.5.1.141" evidence="11"/>
<sequence>MTIKDYIVLMKPRVIWLLILAAIAGYIFAAAPSINAIYVIELALIGLLSTGGSAVFNMYYERNIDAEMTRTRTRPIPAGRVSPGNALIESLILSIIGFILSYLWLGLLPTIFVVLGWFFYAVIYTILLKCRSWSNILIGGVAGNAALLAGWTVARPLDLEAILLSMAIYLWIPAHIWSLVIRAKDDYSRTCIKMLPLEMSEDKAMIMVALLNVLSNIYMLFLYILILKNFIGLVILIITAAWSSYYSIKAIIKPSREVFWQMFKASSPVLTVFLIIGMALSFIK</sequence>
<evidence type="ECO:0000256" key="9">
    <source>
        <dbReference type="ARBA" id="ARBA00023136"/>
    </source>
</evidence>
<dbReference type="InterPro" id="IPR044878">
    <property type="entry name" value="UbiA_sf"/>
</dbReference>
<feature type="transmembrane region" description="Helical" evidence="11">
    <location>
        <begin position="37"/>
        <end position="60"/>
    </location>
</feature>
<dbReference type="Pfam" id="PF01040">
    <property type="entry name" value="UbiA"/>
    <property type="match status" value="1"/>
</dbReference>
<evidence type="ECO:0000256" key="2">
    <source>
        <dbReference type="ARBA" id="ARBA00004651"/>
    </source>
</evidence>
<evidence type="ECO:0000256" key="6">
    <source>
        <dbReference type="ARBA" id="ARBA00022692"/>
    </source>
</evidence>
<dbReference type="HOGENOM" id="CLU_029631_0_1_2"/>
<dbReference type="GeneID" id="10289443"/>
<evidence type="ECO:0000256" key="1">
    <source>
        <dbReference type="ARBA" id="ARBA00004019"/>
    </source>
</evidence>
<feature type="transmembrane region" description="Helical" evidence="11">
    <location>
        <begin position="204"/>
        <end position="224"/>
    </location>
</feature>
<evidence type="ECO:0000256" key="10">
    <source>
        <dbReference type="ARBA" id="ARBA00047690"/>
    </source>
</evidence>
<dbReference type="RefSeq" id="WP_013605154.1">
    <property type="nucleotide sequence ID" value="NC_015151.1"/>
</dbReference>
<feature type="transmembrane region" description="Helical" evidence="11">
    <location>
        <begin position="260"/>
        <end position="283"/>
    </location>
</feature>
<keyword evidence="5 11" id="KW-0808">Transferase</keyword>
<evidence type="ECO:0000256" key="8">
    <source>
        <dbReference type="ARBA" id="ARBA00023133"/>
    </source>
</evidence>
<evidence type="ECO:0000313" key="12">
    <source>
        <dbReference type="EMBL" id="ADY01992.1"/>
    </source>
</evidence>
<dbReference type="NCBIfam" id="TIGR01473">
    <property type="entry name" value="cyoE_ctaB"/>
    <property type="match status" value="1"/>
</dbReference>
<comment type="similarity">
    <text evidence="4">In the C-terminal section; belongs to the UbiA prenyltransferase family. Protoheme IX farnesyltransferase subfamily.</text>
</comment>
<proteinExistence type="inferred from homology"/>
<name>F0QV90_VULM7</name>
<keyword evidence="13" id="KW-1185">Reference proteome</keyword>
<evidence type="ECO:0000256" key="5">
    <source>
        <dbReference type="ARBA" id="ARBA00022679"/>
    </source>
</evidence>
<dbReference type="HAMAP" id="MF_00154">
    <property type="entry name" value="CyoE_CtaB"/>
    <property type="match status" value="1"/>
</dbReference>
<dbReference type="eggNOG" id="arCOG00479">
    <property type="taxonomic scope" value="Archaea"/>
</dbReference>
<dbReference type="PROSITE" id="PS00943">
    <property type="entry name" value="UBIA"/>
    <property type="match status" value="1"/>
</dbReference>
<comment type="function">
    <text evidence="1 11">Converts heme B (protoheme IX) to heme O by substitution of the vinyl group on carbon 2 of heme B porphyrin ring with a hydroxyethyl farnesyl side group.</text>
</comment>